<organism evidence="6 7">
    <name type="scientific">Strongyloides venezuelensis</name>
    <name type="common">Threadworm</name>
    <dbReference type="NCBI Taxonomy" id="75913"/>
    <lineage>
        <taxon>Eukaryota</taxon>
        <taxon>Metazoa</taxon>
        <taxon>Ecdysozoa</taxon>
        <taxon>Nematoda</taxon>
        <taxon>Chromadorea</taxon>
        <taxon>Rhabditida</taxon>
        <taxon>Tylenchina</taxon>
        <taxon>Panagrolaimomorpha</taxon>
        <taxon>Strongyloidoidea</taxon>
        <taxon>Strongyloididae</taxon>
        <taxon>Strongyloides</taxon>
    </lineage>
</organism>
<accession>A0A0K0FP04</accession>
<sequence>MAELPDLGKHCSLSSCNQLDFTPFLCGTCTNYYCGKHRFNHGCDLEGRQILDEDAKKNPMKVFVCSARNCNNKEITRIECTYCNLNFCLNHKNPEVHECKWIPKSEVKKTTLPRAVIDKIKEDEKVKEDNKNTTTKKVKTLTEGERLKMEKYETMKLKMRGSKVGIPEQERFVVFLTTPNQKIRGALVSKSWMFGRCVDEFFKQNPDIKVDIKNTKFFNESGKELDFSDSLKTIFPDSVGRFTYL</sequence>
<evidence type="ECO:0000313" key="7">
    <source>
        <dbReference type="WBParaSite" id="SVE_1085500.1"/>
    </source>
</evidence>
<dbReference type="PANTHER" id="PTHR14677">
    <property type="entry name" value="ARSENITE INDUCUBLE RNA ASSOCIATED PROTEIN AIP-1-RELATED"/>
    <property type="match status" value="1"/>
</dbReference>
<keyword evidence="6" id="KW-1185">Reference proteome</keyword>
<keyword evidence="1" id="KW-0479">Metal-binding</keyword>
<evidence type="ECO:0000256" key="1">
    <source>
        <dbReference type="ARBA" id="ARBA00022723"/>
    </source>
</evidence>
<dbReference type="PANTHER" id="PTHR14677:SF20">
    <property type="entry name" value="ZINC FINGER AN1-TYPE CONTAINING 2A-RELATED"/>
    <property type="match status" value="1"/>
</dbReference>
<keyword evidence="3" id="KW-0862">Zinc</keyword>
<dbReference type="AlphaFoldDB" id="A0A0K0FP04"/>
<dbReference type="Proteomes" id="UP000035680">
    <property type="component" value="Unassembled WGS sequence"/>
</dbReference>
<dbReference type="Pfam" id="PF01428">
    <property type="entry name" value="zf-AN1"/>
    <property type="match status" value="2"/>
</dbReference>
<dbReference type="GO" id="GO:0005737">
    <property type="term" value="C:cytoplasm"/>
    <property type="evidence" value="ECO:0007669"/>
    <property type="project" value="TreeGrafter"/>
</dbReference>
<dbReference type="GO" id="GO:0008270">
    <property type="term" value="F:zinc ion binding"/>
    <property type="evidence" value="ECO:0007669"/>
    <property type="project" value="UniProtKB-KW"/>
</dbReference>
<evidence type="ECO:0000256" key="3">
    <source>
        <dbReference type="ARBA" id="ARBA00022833"/>
    </source>
</evidence>
<feature type="domain" description="AN1-type" evidence="5">
    <location>
        <begin position="5"/>
        <end position="53"/>
    </location>
</feature>
<dbReference type="InterPro" id="IPR000058">
    <property type="entry name" value="Znf_AN1"/>
</dbReference>
<evidence type="ECO:0000256" key="2">
    <source>
        <dbReference type="ARBA" id="ARBA00022771"/>
    </source>
</evidence>
<keyword evidence="2 4" id="KW-0863">Zinc-finger</keyword>
<dbReference type="SUPFAM" id="SSF118310">
    <property type="entry name" value="AN1-like Zinc finger"/>
    <property type="match status" value="2"/>
</dbReference>
<evidence type="ECO:0000313" key="6">
    <source>
        <dbReference type="Proteomes" id="UP000035680"/>
    </source>
</evidence>
<dbReference type="PROSITE" id="PS51039">
    <property type="entry name" value="ZF_AN1"/>
    <property type="match status" value="1"/>
</dbReference>
<dbReference type="SMART" id="SM00154">
    <property type="entry name" value="ZnF_AN1"/>
    <property type="match status" value="2"/>
</dbReference>
<dbReference type="InterPro" id="IPR035896">
    <property type="entry name" value="AN1-like_Znf"/>
</dbReference>
<protein>
    <submittedName>
        <fullName evidence="7">AN1-type zinc finger protein 1 (inferred by orthology to a human protein)</fullName>
    </submittedName>
</protein>
<reference evidence="6" key="1">
    <citation type="submission" date="2014-07" db="EMBL/GenBank/DDBJ databases">
        <authorList>
            <person name="Martin A.A"/>
            <person name="De Silva N."/>
        </authorList>
    </citation>
    <scope>NUCLEOTIDE SEQUENCE</scope>
</reference>
<evidence type="ECO:0000256" key="4">
    <source>
        <dbReference type="PROSITE-ProRule" id="PRU00449"/>
    </source>
</evidence>
<evidence type="ECO:0000259" key="5">
    <source>
        <dbReference type="PROSITE" id="PS51039"/>
    </source>
</evidence>
<dbReference type="Gene3D" id="4.10.1110.10">
    <property type="entry name" value="AN1-like Zinc finger"/>
    <property type="match status" value="2"/>
</dbReference>
<reference evidence="7" key="2">
    <citation type="submission" date="2015-08" db="UniProtKB">
        <authorList>
            <consortium name="WormBaseParasite"/>
        </authorList>
    </citation>
    <scope>IDENTIFICATION</scope>
</reference>
<dbReference type="STRING" id="75913.A0A0K0FP04"/>
<proteinExistence type="predicted"/>
<name>A0A0K0FP04_STRVS</name>
<dbReference type="WBParaSite" id="SVE_1085500.1">
    <property type="protein sequence ID" value="SVE_1085500.1"/>
    <property type="gene ID" value="SVE_1085500"/>
</dbReference>